<dbReference type="Gene3D" id="3.90.1150.10">
    <property type="entry name" value="Aspartate Aminotransferase, domain 1"/>
    <property type="match status" value="1"/>
</dbReference>
<sequence length="539" mass="60358">MDPVTLRTFETLSPFEIKDELIRLAKLTAQNSSIAMLNAGRGNPNWVSTTPREGFFLLGQFAITESRRVMSKPAGIGGMPKADGIAARLDDWLASHKDSPGAEFLKDMVAFAVKKFDFKPDAFVHELVDSIIGDNYPVPDRMLVHNERIVHEYLMWAMCGEPRPAGQFDLYAVEGGTAAMCYIFKSLKANRLLNPGDTIALATPIFTPYLEMPHLEDYGLNVVTVAAPQENRFQFTDEELKKLEDPKVKAFFVVNPGNPYAVALSEETIAKIVKLVQTKRPDLMLLTDDVYGTFVKGFRGLLGALPHNTIGVYSYSKYFGCTGWRLGVIAIHRDNILDKAIAKHPANTLAALDKRYGPLTLKPREMRLIDRIVADSRDIALNHTAGLSLPQQVMMTLFSLSEMMDDAKLYQKTCMEIVNSRVQRMIEGLGIEVPDNPLHDRYYGLVDFEFWANKYVGPEVVAYMKKNIHPLDIVFRLAEDHGIVLLNGGGFHAPDWSVRVSFANLDDEVYGQIGRATRAVARGYRQAFDAYNLALKQKT</sequence>
<feature type="domain" description="Aminotransferase class I/classII large" evidence="3">
    <location>
        <begin position="192"/>
        <end position="509"/>
    </location>
</feature>
<dbReference type="GO" id="GO:0047688">
    <property type="term" value="F:aspartate 4-decarboxylase activity"/>
    <property type="evidence" value="ECO:0007669"/>
    <property type="project" value="UniProtKB-EC"/>
</dbReference>
<dbReference type="PANTHER" id="PTHR43795">
    <property type="entry name" value="BIFUNCTIONAL ASPARTATE AMINOTRANSFERASE AND GLUTAMATE/ASPARTATE-PREPHENATE AMINOTRANSFERASE-RELATED"/>
    <property type="match status" value="1"/>
</dbReference>
<proteinExistence type="predicted"/>
<dbReference type="InterPro" id="IPR015422">
    <property type="entry name" value="PyrdxlP-dep_Trfase_small"/>
</dbReference>
<name>A0ABU3SDA2_9HYPH</name>
<dbReference type="PANTHER" id="PTHR43795:SF2">
    <property type="entry name" value="BIFUNCTIONAL ASPARTATE AMINOTRANSFERASE AND GLUTAMATE_ASPARTATE-PREPHENATE AMINOTRANSFERASE"/>
    <property type="match status" value="1"/>
</dbReference>
<keyword evidence="4" id="KW-0032">Aminotransferase</keyword>
<accession>A0ABU3SDA2</accession>
<keyword evidence="1" id="KW-0663">Pyridoxal phosphate</keyword>
<dbReference type="Gene3D" id="3.40.640.10">
    <property type="entry name" value="Type I PLP-dependent aspartate aminotransferase-like (Major domain)"/>
    <property type="match status" value="1"/>
</dbReference>
<dbReference type="NCBIfam" id="TIGR03801">
    <property type="entry name" value="asp_4_decarbox"/>
    <property type="match status" value="1"/>
</dbReference>
<keyword evidence="4" id="KW-0808">Transferase</keyword>
<gene>
    <name evidence="4" type="ORF">RKE40_20935</name>
</gene>
<dbReference type="GO" id="GO:0004069">
    <property type="term" value="F:L-aspartate:2-oxoglutarate aminotransferase activity"/>
    <property type="evidence" value="ECO:0007669"/>
    <property type="project" value="UniProtKB-EC"/>
</dbReference>
<dbReference type="NCBIfam" id="NF006755">
    <property type="entry name" value="PRK09275.1"/>
    <property type="match status" value="1"/>
</dbReference>
<keyword evidence="5" id="KW-1185">Reference proteome</keyword>
<evidence type="ECO:0000256" key="1">
    <source>
        <dbReference type="ARBA" id="ARBA00022898"/>
    </source>
</evidence>
<dbReference type="Gene3D" id="1.10.20.110">
    <property type="match status" value="1"/>
</dbReference>
<dbReference type="Proteomes" id="UP001254257">
    <property type="component" value="Unassembled WGS sequence"/>
</dbReference>
<dbReference type="InterPro" id="IPR022518">
    <property type="entry name" value="Aspartate_4-decarboxylase"/>
</dbReference>
<evidence type="ECO:0000259" key="3">
    <source>
        <dbReference type="Pfam" id="PF00155"/>
    </source>
</evidence>
<evidence type="ECO:0000256" key="2">
    <source>
        <dbReference type="NCBIfam" id="TIGR03801"/>
    </source>
</evidence>
<dbReference type="InterPro" id="IPR004839">
    <property type="entry name" value="Aminotransferase_I/II_large"/>
</dbReference>
<dbReference type="InterPro" id="IPR050478">
    <property type="entry name" value="Ethylene_sulfur-biosynth"/>
</dbReference>
<reference evidence="4 5" key="1">
    <citation type="submission" date="2023-09" db="EMBL/GenBank/DDBJ databases">
        <title>Whole genome shotgun sequencing (WGS) of Bosea sp. ZW T0_25, isolated from stored onions (Allium cepa).</title>
        <authorList>
            <person name="Stoll D.A."/>
            <person name="Huch M."/>
        </authorList>
    </citation>
    <scope>NUCLEOTIDE SEQUENCE [LARGE SCALE GENOMIC DNA]</scope>
    <source>
        <strain evidence="4 5">ZW T0_25</strain>
    </source>
</reference>
<dbReference type="InterPro" id="IPR015424">
    <property type="entry name" value="PyrdxlP-dep_Trfase"/>
</dbReference>
<dbReference type="InterPro" id="IPR015421">
    <property type="entry name" value="PyrdxlP-dep_Trfase_major"/>
</dbReference>
<dbReference type="CDD" id="cd00609">
    <property type="entry name" value="AAT_like"/>
    <property type="match status" value="1"/>
</dbReference>
<dbReference type="Pfam" id="PF00155">
    <property type="entry name" value="Aminotran_1_2"/>
    <property type="match status" value="1"/>
</dbReference>
<dbReference type="RefSeq" id="WP_316020151.1">
    <property type="nucleotide sequence ID" value="NZ_JAWDID010000039.1"/>
</dbReference>
<dbReference type="EMBL" id="JAWDID010000039">
    <property type="protein sequence ID" value="MDU0342372.1"/>
    <property type="molecule type" value="Genomic_DNA"/>
</dbReference>
<evidence type="ECO:0000313" key="5">
    <source>
        <dbReference type="Proteomes" id="UP001254257"/>
    </source>
</evidence>
<comment type="caution">
    <text evidence="4">The sequence shown here is derived from an EMBL/GenBank/DDBJ whole genome shotgun (WGS) entry which is preliminary data.</text>
</comment>
<protein>
    <recommendedName>
        <fullName evidence="2">Aspartate 4-decarboxylase</fullName>
        <ecNumber evidence="2">4.1.1.12</ecNumber>
    </recommendedName>
</protein>
<evidence type="ECO:0000313" key="4">
    <source>
        <dbReference type="EMBL" id="MDU0342372.1"/>
    </source>
</evidence>
<keyword evidence="4" id="KW-0456">Lyase</keyword>
<dbReference type="EC" id="4.1.1.12" evidence="2"/>
<organism evidence="4 5">
    <name type="scientific">Bosea rubneri</name>
    <dbReference type="NCBI Taxonomy" id="3075434"/>
    <lineage>
        <taxon>Bacteria</taxon>
        <taxon>Pseudomonadati</taxon>
        <taxon>Pseudomonadota</taxon>
        <taxon>Alphaproteobacteria</taxon>
        <taxon>Hyphomicrobiales</taxon>
        <taxon>Boseaceae</taxon>
        <taxon>Bosea</taxon>
    </lineage>
</organism>
<dbReference type="SUPFAM" id="SSF53383">
    <property type="entry name" value="PLP-dependent transferases"/>
    <property type="match status" value="1"/>
</dbReference>